<protein>
    <recommendedName>
        <fullName evidence="4">C2H2-type domain-containing protein</fullName>
    </recommendedName>
</protein>
<dbReference type="Proteomes" id="UP000663879">
    <property type="component" value="Unassembled WGS sequence"/>
</dbReference>
<feature type="compositionally biased region" description="Polar residues" evidence="1">
    <location>
        <begin position="80"/>
        <end position="93"/>
    </location>
</feature>
<name>A0A814NW11_9BILA</name>
<comment type="caution">
    <text evidence="2">The sequence shown here is derived from an EMBL/GenBank/DDBJ whole genome shotgun (WGS) entry which is preliminary data.</text>
</comment>
<proteinExistence type="predicted"/>
<dbReference type="AlphaFoldDB" id="A0A814NW11"/>
<reference evidence="2" key="1">
    <citation type="submission" date="2021-02" db="EMBL/GenBank/DDBJ databases">
        <authorList>
            <person name="Nowell W R."/>
        </authorList>
    </citation>
    <scope>NUCLEOTIDE SEQUENCE</scope>
    <source>
        <strain evidence="2">Ploen Becks lab</strain>
    </source>
</reference>
<organism evidence="2 3">
    <name type="scientific">Brachionus calyciflorus</name>
    <dbReference type="NCBI Taxonomy" id="104777"/>
    <lineage>
        <taxon>Eukaryota</taxon>
        <taxon>Metazoa</taxon>
        <taxon>Spiralia</taxon>
        <taxon>Gnathifera</taxon>
        <taxon>Rotifera</taxon>
        <taxon>Eurotatoria</taxon>
        <taxon>Monogononta</taxon>
        <taxon>Pseudotrocha</taxon>
        <taxon>Ploima</taxon>
        <taxon>Brachionidae</taxon>
        <taxon>Brachionus</taxon>
    </lineage>
</organism>
<accession>A0A814NW11</accession>
<evidence type="ECO:0000256" key="1">
    <source>
        <dbReference type="SAM" id="MobiDB-lite"/>
    </source>
</evidence>
<feature type="region of interest" description="Disordered" evidence="1">
    <location>
        <begin position="71"/>
        <end position="93"/>
    </location>
</feature>
<evidence type="ECO:0000313" key="2">
    <source>
        <dbReference type="EMBL" id="CAF1099358.1"/>
    </source>
</evidence>
<sequence length="93" mass="10779">MPKKVFKLPINLEIERLKRIYKPTLDTNPRVVKEISDIPRYFCLFESCKTAQKSFASKQKYVQHLQIQHDQQLPKGGSFISPNDRSTQPAFAA</sequence>
<evidence type="ECO:0000313" key="3">
    <source>
        <dbReference type="Proteomes" id="UP000663879"/>
    </source>
</evidence>
<dbReference type="Gene3D" id="3.30.160.60">
    <property type="entry name" value="Classic Zinc Finger"/>
    <property type="match status" value="1"/>
</dbReference>
<keyword evidence="3" id="KW-1185">Reference proteome</keyword>
<evidence type="ECO:0008006" key="4">
    <source>
        <dbReference type="Google" id="ProtNLM"/>
    </source>
</evidence>
<gene>
    <name evidence="2" type="ORF">OXX778_LOCUS21068</name>
</gene>
<dbReference type="EMBL" id="CAJNOC010007461">
    <property type="protein sequence ID" value="CAF1099358.1"/>
    <property type="molecule type" value="Genomic_DNA"/>
</dbReference>